<evidence type="ECO:0000256" key="4">
    <source>
        <dbReference type="ARBA" id="ARBA00022679"/>
    </source>
</evidence>
<dbReference type="Proteomes" id="UP000706891">
    <property type="component" value="Unassembled WGS sequence"/>
</dbReference>
<evidence type="ECO:0000256" key="1">
    <source>
        <dbReference type="ARBA" id="ARBA00004496"/>
    </source>
</evidence>
<gene>
    <name evidence="9 11" type="primary">buk</name>
    <name evidence="11" type="ORF">H6A34_12840</name>
</gene>
<dbReference type="AlphaFoldDB" id="A0A938WUQ6"/>
<dbReference type="GO" id="GO:0005524">
    <property type="term" value="F:ATP binding"/>
    <property type="evidence" value="ECO:0007669"/>
    <property type="project" value="UniProtKB-KW"/>
</dbReference>
<organism evidence="11 12">
    <name type="scientific">Marseilla massiliensis</name>
    <dbReference type="NCBI Taxonomy" id="1841864"/>
    <lineage>
        <taxon>Bacteria</taxon>
        <taxon>Pseudomonadati</taxon>
        <taxon>Bacteroidota</taxon>
        <taxon>Bacteroidia</taxon>
        <taxon>Bacteroidales</taxon>
        <taxon>Prevotellaceae</taxon>
        <taxon>Marseilla</taxon>
    </lineage>
</organism>
<dbReference type="EC" id="2.7.2.7" evidence="9"/>
<keyword evidence="3 9" id="KW-0963">Cytoplasm</keyword>
<comment type="subcellular location">
    <subcellularLocation>
        <location evidence="1 9">Cytoplasm</location>
    </subcellularLocation>
</comment>
<dbReference type="NCBIfam" id="NF002834">
    <property type="entry name" value="PRK03011.1-5"/>
    <property type="match status" value="1"/>
</dbReference>
<keyword evidence="6 9" id="KW-0418">Kinase</keyword>
<dbReference type="NCBIfam" id="TIGR02707">
    <property type="entry name" value="butyr_kinase"/>
    <property type="match status" value="1"/>
</dbReference>
<dbReference type="PROSITE" id="PS01076">
    <property type="entry name" value="ACETATE_KINASE_2"/>
    <property type="match status" value="1"/>
</dbReference>
<comment type="catalytic activity">
    <reaction evidence="8 9">
        <text>butanoate + ATP = butanoyl phosphate + ADP</text>
        <dbReference type="Rhea" id="RHEA:13585"/>
        <dbReference type="ChEBI" id="CHEBI:17968"/>
        <dbReference type="ChEBI" id="CHEBI:30616"/>
        <dbReference type="ChEBI" id="CHEBI:58079"/>
        <dbReference type="ChEBI" id="CHEBI:456216"/>
        <dbReference type="EC" id="2.7.2.7"/>
    </reaction>
</comment>
<dbReference type="GO" id="GO:0005737">
    <property type="term" value="C:cytoplasm"/>
    <property type="evidence" value="ECO:0007669"/>
    <property type="project" value="UniProtKB-SubCell"/>
</dbReference>
<keyword evidence="12" id="KW-1185">Reference proteome</keyword>
<protein>
    <recommendedName>
        <fullName evidence="9">Probable butyrate kinase</fullName>
        <shortName evidence="9">BK</shortName>
        <ecNumber evidence="9">2.7.2.7</ecNumber>
    </recommendedName>
    <alternativeName>
        <fullName evidence="9">Branched-chain carboxylic acid kinase</fullName>
    </alternativeName>
</protein>
<dbReference type="SUPFAM" id="SSF53067">
    <property type="entry name" value="Actin-like ATPase domain"/>
    <property type="match status" value="2"/>
</dbReference>
<dbReference type="PANTHER" id="PTHR21060:SF3">
    <property type="entry name" value="BUTYRATE KINASE 2-RELATED"/>
    <property type="match status" value="1"/>
</dbReference>
<dbReference type="GO" id="GO:0008776">
    <property type="term" value="F:acetate kinase activity"/>
    <property type="evidence" value="ECO:0007669"/>
    <property type="project" value="TreeGrafter"/>
</dbReference>
<dbReference type="CDD" id="cd24011">
    <property type="entry name" value="ASKHA_NBD_BK"/>
    <property type="match status" value="1"/>
</dbReference>
<name>A0A938WUQ6_9BACT</name>
<dbReference type="EMBL" id="JACJJG010000123">
    <property type="protein sequence ID" value="MBM6674753.1"/>
    <property type="molecule type" value="Genomic_DNA"/>
</dbReference>
<evidence type="ECO:0000256" key="6">
    <source>
        <dbReference type="ARBA" id="ARBA00022777"/>
    </source>
</evidence>
<evidence type="ECO:0000256" key="2">
    <source>
        <dbReference type="ARBA" id="ARBA00008748"/>
    </source>
</evidence>
<dbReference type="GO" id="GO:0047761">
    <property type="term" value="F:butyrate kinase activity"/>
    <property type="evidence" value="ECO:0007669"/>
    <property type="project" value="UniProtKB-UniRule"/>
</dbReference>
<reference evidence="11" key="1">
    <citation type="submission" date="2020-08" db="EMBL/GenBank/DDBJ databases">
        <authorList>
            <person name="Cejkova D."/>
            <person name="Kubasova T."/>
            <person name="Jahodarova E."/>
            <person name="Rychlik I."/>
        </authorList>
    </citation>
    <scope>NUCLEOTIDE SEQUENCE</scope>
    <source>
        <strain evidence="11">An824</strain>
    </source>
</reference>
<dbReference type="RefSeq" id="WP_205105842.1">
    <property type="nucleotide sequence ID" value="NZ_JACJJG010000123.1"/>
</dbReference>
<dbReference type="PANTHER" id="PTHR21060">
    <property type="entry name" value="ACETATE KINASE"/>
    <property type="match status" value="1"/>
</dbReference>
<dbReference type="Gene3D" id="3.30.420.40">
    <property type="match status" value="2"/>
</dbReference>
<accession>A0A938WUQ6</accession>
<dbReference type="InterPro" id="IPR000890">
    <property type="entry name" value="Aliphatic_acid_kin_short-chain"/>
</dbReference>
<keyword evidence="5 9" id="KW-0547">Nucleotide-binding</keyword>
<dbReference type="InterPro" id="IPR043129">
    <property type="entry name" value="ATPase_NBD"/>
</dbReference>
<dbReference type="InterPro" id="IPR011245">
    <property type="entry name" value="Butyrate_kin"/>
</dbReference>
<evidence type="ECO:0000256" key="9">
    <source>
        <dbReference type="HAMAP-Rule" id="MF_00542"/>
    </source>
</evidence>
<evidence type="ECO:0000256" key="8">
    <source>
        <dbReference type="ARBA" id="ARBA00048596"/>
    </source>
</evidence>
<keyword evidence="4 9" id="KW-0808">Transferase</keyword>
<reference evidence="11" key="2">
    <citation type="journal article" date="2021" name="Sci. Rep.">
        <title>The distribution of antibiotic resistance genes in chicken gut microbiota commensals.</title>
        <authorList>
            <person name="Juricova H."/>
            <person name="Matiasovicova J."/>
            <person name="Kubasova T."/>
            <person name="Cejkova D."/>
            <person name="Rychlik I."/>
        </authorList>
    </citation>
    <scope>NUCLEOTIDE SEQUENCE</scope>
    <source>
        <strain evidence="11">An824</strain>
    </source>
</reference>
<evidence type="ECO:0000256" key="10">
    <source>
        <dbReference type="RuleBase" id="RU003835"/>
    </source>
</evidence>
<dbReference type="InterPro" id="IPR023865">
    <property type="entry name" value="Aliphatic_acid_kinase_CS"/>
</dbReference>
<keyword evidence="7 9" id="KW-0067">ATP-binding</keyword>
<dbReference type="HAMAP" id="MF_00542">
    <property type="entry name" value="Butyrate_kinase"/>
    <property type="match status" value="1"/>
</dbReference>
<dbReference type="Pfam" id="PF00871">
    <property type="entry name" value="Acetate_kinase"/>
    <property type="match status" value="1"/>
</dbReference>
<evidence type="ECO:0000256" key="3">
    <source>
        <dbReference type="ARBA" id="ARBA00022490"/>
    </source>
</evidence>
<comment type="caution">
    <text evidence="11">The sequence shown here is derived from an EMBL/GenBank/DDBJ whole genome shotgun (WGS) entry which is preliminary data.</text>
</comment>
<evidence type="ECO:0000313" key="11">
    <source>
        <dbReference type="EMBL" id="MBM6674753.1"/>
    </source>
</evidence>
<dbReference type="PIRSF" id="PIRSF036458">
    <property type="entry name" value="Butyrate_kin"/>
    <property type="match status" value="1"/>
</dbReference>
<proteinExistence type="inferred from homology"/>
<dbReference type="GO" id="GO:0006083">
    <property type="term" value="P:acetate metabolic process"/>
    <property type="evidence" value="ECO:0007669"/>
    <property type="project" value="TreeGrafter"/>
</dbReference>
<comment type="similarity">
    <text evidence="2 9 10">Belongs to the acetokinase family.</text>
</comment>
<sequence>MRIFVINPGSTSTKIAVYDDEKPVWMTGAHHPVSELSTFKHISDQYEYRKDFIIKRLADADIKLDFDAVIGRGGLLHPLSGGVYAVNEKMKYDLLHAEREHACNLGALIAAEIADECGCPAYTADPVVVDELCPEARLTGIPDIERKSIFHALNQKAIARKYASSLGKRYEDMRLIVAHLGGGMSIGAHLYGRVIDVNNALDGEGPFSPERAGTLPAGQLVDICFSGKYTLKQVKQLISGKGGLTAHLGSNDMITISRKAEEGEEPYKGVVDAMVYTIAKQIGAMYVAMSGKVEAIILTGGIAHSDYCVDNLRPRIDYLAPIVVMPGENEMGSLAYNALGVLRGELPLKEYE</sequence>
<evidence type="ECO:0000313" key="12">
    <source>
        <dbReference type="Proteomes" id="UP000706891"/>
    </source>
</evidence>
<dbReference type="PRINTS" id="PR00471">
    <property type="entry name" value="ACETATEKNASE"/>
</dbReference>
<evidence type="ECO:0000256" key="7">
    <source>
        <dbReference type="ARBA" id="ARBA00022840"/>
    </source>
</evidence>
<evidence type="ECO:0000256" key="5">
    <source>
        <dbReference type="ARBA" id="ARBA00022741"/>
    </source>
</evidence>